<evidence type="ECO:0000313" key="1">
    <source>
        <dbReference type="EMBL" id="TGZ46495.1"/>
    </source>
</evidence>
<accession>A0A4S2KAZ1</accession>
<keyword evidence="2" id="KW-1185">Reference proteome</keyword>
<protein>
    <recommendedName>
        <fullName evidence="3">Endonuclease/exonuclease/phosphatase domain-containing protein</fullName>
    </recommendedName>
</protein>
<dbReference type="Proteomes" id="UP000310200">
    <property type="component" value="Unassembled WGS sequence"/>
</dbReference>
<dbReference type="EMBL" id="QBLH01002873">
    <property type="protein sequence ID" value="TGZ46495.1"/>
    <property type="molecule type" value="Genomic_DNA"/>
</dbReference>
<reference evidence="1 2" key="1">
    <citation type="journal article" date="2019" name="Philos. Trans. R. Soc. Lond., B, Biol. Sci.">
        <title>Ant behaviour and brain gene expression of defending hosts depend on the ecological success of the intruding social parasite.</title>
        <authorList>
            <person name="Kaur R."/>
            <person name="Stoldt M."/>
            <person name="Jongepier E."/>
            <person name="Feldmeyer B."/>
            <person name="Menzel F."/>
            <person name="Bornberg-Bauer E."/>
            <person name="Foitzik S."/>
        </authorList>
    </citation>
    <scope>NUCLEOTIDE SEQUENCE [LARGE SCALE GENOMIC DNA]</scope>
    <source>
        <tissue evidence="1">Whole body</tissue>
    </source>
</reference>
<gene>
    <name evidence="1" type="ORF">DBV15_11693</name>
</gene>
<sequence length="70" mass="8498">MDKKAHNKNNECKEGKRKISIMFWNVTGLSRKDRDFWDYVKKFDIVNLTETWIEEKGWKKIKHQDRANGL</sequence>
<organism evidence="1 2">
    <name type="scientific">Temnothorax longispinosus</name>
    <dbReference type="NCBI Taxonomy" id="300112"/>
    <lineage>
        <taxon>Eukaryota</taxon>
        <taxon>Metazoa</taxon>
        <taxon>Ecdysozoa</taxon>
        <taxon>Arthropoda</taxon>
        <taxon>Hexapoda</taxon>
        <taxon>Insecta</taxon>
        <taxon>Pterygota</taxon>
        <taxon>Neoptera</taxon>
        <taxon>Endopterygota</taxon>
        <taxon>Hymenoptera</taxon>
        <taxon>Apocrita</taxon>
        <taxon>Aculeata</taxon>
        <taxon>Formicoidea</taxon>
        <taxon>Formicidae</taxon>
        <taxon>Myrmicinae</taxon>
        <taxon>Temnothorax</taxon>
    </lineage>
</organism>
<comment type="caution">
    <text evidence="1">The sequence shown here is derived from an EMBL/GenBank/DDBJ whole genome shotgun (WGS) entry which is preliminary data.</text>
</comment>
<evidence type="ECO:0000313" key="2">
    <source>
        <dbReference type="Proteomes" id="UP000310200"/>
    </source>
</evidence>
<dbReference type="InterPro" id="IPR036691">
    <property type="entry name" value="Endo/exonu/phosph_ase_sf"/>
</dbReference>
<name>A0A4S2KAZ1_9HYME</name>
<dbReference type="AlphaFoldDB" id="A0A4S2KAZ1"/>
<dbReference type="STRING" id="300112.A0A4S2KAZ1"/>
<evidence type="ECO:0008006" key="3">
    <source>
        <dbReference type="Google" id="ProtNLM"/>
    </source>
</evidence>
<dbReference type="SUPFAM" id="SSF56219">
    <property type="entry name" value="DNase I-like"/>
    <property type="match status" value="1"/>
</dbReference>
<dbReference type="Gene3D" id="3.60.10.10">
    <property type="entry name" value="Endonuclease/exonuclease/phosphatase"/>
    <property type="match status" value="1"/>
</dbReference>
<proteinExistence type="predicted"/>